<dbReference type="RefSeq" id="XP_005711134.1">
    <property type="nucleotide sequence ID" value="XM_005711077.1"/>
</dbReference>
<reference evidence="2" key="1">
    <citation type="journal article" date="2013" name="Proc. Natl. Acad. Sci. U.S.A.">
        <title>Genome structure and metabolic features in the red seaweed Chondrus crispus shed light on evolution of the Archaeplastida.</title>
        <authorList>
            <person name="Collen J."/>
            <person name="Porcel B."/>
            <person name="Carre W."/>
            <person name="Ball S.G."/>
            <person name="Chaparro C."/>
            <person name="Tonon T."/>
            <person name="Barbeyron T."/>
            <person name="Michel G."/>
            <person name="Noel B."/>
            <person name="Valentin K."/>
            <person name="Elias M."/>
            <person name="Artiguenave F."/>
            <person name="Arun A."/>
            <person name="Aury J.M."/>
            <person name="Barbosa-Neto J.F."/>
            <person name="Bothwell J.H."/>
            <person name="Bouget F.Y."/>
            <person name="Brillet L."/>
            <person name="Cabello-Hurtado F."/>
            <person name="Capella-Gutierrez S."/>
            <person name="Charrier B."/>
            <person name="Cladiere L."/>
            <person name="Cock J.M."/>
            <person name="Coelho S.M."/>
            <person name="Colleoni C."/>
            <person name="Czjzek M."/>
            <person name="Da Silva C."/>
            <person name="Delage L."/>
            <person name="Denoeud F."/>
            <person name="Deschamps P."/>
            <person name="Dittami S.M."/>
            <person name="Gabaldon T."/>
            <person name="Gachon C.M."/>
            <person name="Groisillier A."/>
            <person name="Herve C."/>
            <person name="Jabbari K."/>
            <person name="Katinka M."/>
            <person name="Kloareg B."/>
            <person name="Kowalczyk N."/>
            <person name="Labadie K."/>
            <person name="Leblanc C."/>
            <person name="Lopez P.J."/>
            <person name="McLachlan D.H."/>
            <person name="Meslet-Cladiere L."/>
            <person name="Moustafa A."/>
            <person name="Nehr Z."/>
            <person name="Nyvall Collen P."/>
            <person name="Panaud O."/>
            <person name="Partensky F."/>
            <person name="Poulain J."/>
            <person name="Rensing S.A."/>
            <person name="Rousvoal S."/>
            <person name="Samson G."/>
            <person name="Symeonidi A."/>
            <person name="Weissenbach J."/>
            <person name="Zambounis A."/>
            <person name="Wincker P."/>
            <person name="Boyen C."/>
        </authorList>
    </citation>
    <scope>NUCLEOTIDE SEQUENCE [LARGE SCALE GENOMIC DNA]</scope>
    <source>
        <strain evidence="2">cv. Stackhouse</strain>
    </source>
</reference>
<protein>
    <submittedName>
        <fullName evidence="1">Uncharacterized protein</fullName>
    </submittedName>
</protein>
<gene>
    <name evidence="1" type="ORF">CHC_T00007479001</name>
</gene>
<dbReference type="GeneID" id="17318851"/>
<accession>R7QTZ3</accession>
<dbReference type="EMBL" id="HG002260">
    <property type="protein sequence ID" value="CDF40840.1"/>
    <property type="molecule type" value="Genomic_DNA"/>
</dbReference>
<proteinExistence type="predicted"/>
<dbReference type="KEGG" id="ccp:CHC_T00007479001"/>
<name>R7QTZ3_CHOCR</name>
<dbReference type="Proteomes" id="UP000012073">
    <property type="component" value="Unassembled WGS sequence"/>
</dbReference>
<evidence type="ECO:0000313" key="2">
    <source>
        <dbReference type="Proteomes" id="UP000012073"/>
    </source>
</evidence>
<dbReference type="Gramene" id="CDF40840">
    <property type="protein sequence ID" value="CDF40840"/>
    <property type="gene ID" value="CHC_T00007479001"/>
</dbReference>
<dbReference type="AlphaFoldDB" id="R7QTZ3"/>
<organism evidence="1 2">
    <name type="scientific">Chondrus crispus</name>
    <name type="common">Carrageen Irish moss</name>
    <name type="synonym">Polymorpha crispa</name>
    <dbReference type="NCBI Taxonomy" id="2769"/>
    <lineage>
        <taxon>Eukaryota</taxon>
        <taxon>Rhodophyta</taxon>
        <taxon>Florideophyceae</taxon>
        <taxon>Rhodymeniophycidae</taxon>
        <taxon>Gigartinales</taxon>
        <taxon>Gigartinaceae</taxon>
        <taxon>Chondrus</taxon>
    </lineage>
</organism>
<keyword evidence="2" id="KW-1185">Reference proteome</keyword>
<sequence>MRGGFSRKFLIFMFFRVLDNLKGEQSVRGVPISAAFTLSYATCL</sequence>
<evidence type="ECO:0000313" key="1">
    <source>
        <dbReference type="EMBL" id="CDF40840.1"/>
    </source>
</evidence>